<dbReference type="AlphaFoldDB" id="A0A3M7QJP0"/>
<gene>
    <name evidence="2" type="ORF">BpHYR1_015031</name>
</gene>
<feature type="transmembrane region" description="Helical" evidence="1">
    <location>
        <begin position="29"/>
        <end position="56"/>
    </location>
</feature>
<evidence type="ECO:0000256" key="1">
    <source>
        <dbReference type="SAM" id="Phobius"/>
    </source>
</evidence>
<comment type="caution">
    <text evidence="2">The sequence shown here is derived from an EMBL/GenBank/DDBJ whole genome shotgun (WGS) entry which is preliminary data.</text>
</comment>
<keyword evidence="3" id="KW-1185">Reference proteome</keyword>
<dbReference type="EMBL" id="REGN01006023">
    <property type="protein sequence ID" value="RNA11185.1"/>
    <property type="molecule type" value="Genomic_DNA"/>
</dbReference>
<organism evidence="2 3">
    <name type="scientific">Brachionus plicatilis</name>
    <name type="common">Marine rotifer</name>
    <name type="synonym">Brachionus muelleri</name>
    <dbReference type="NCBI Taxonomy" id="10195"/>
    <lineage>
        <taxon>Eukaryota</taxon>
        <taxon>Metazoa</taxon>
        <taxon>Spiralia</taxon>
        <taxon>Gnathifera</taxon>
        <taxon>Rotifera</taxon>
        <taxon>Eurotatoria</taxon>
        <taxon>Monogononta</taxon>
        <taxon>Pseudotrocha</taxon>
        <taxon>Ploima</taxon>
        <taxon>Brachionidae</taxon>
        <taxon>Brachionus</taxon>
    </lineage>
</organism>
<keyword evidence="1" id="KW-0472">Membrane</keyword>
<reference evidence="2 3" key="1">
    <citation type="journal article" date="2018" name="Sci. Rep.">
        <title>Genomic signatures of local adaptation to the degree of environmental predictability in rotifers.</title>
        <authorList>
            <person name="Franch-Gras L."/>
            <person name="Hahn C."/>
            <person name="Garcia-Roger E.M."/>
            <person name="Carmona M.J."/>
            <person name="Serra M."/>
            <person name="Gomez A."/>
        </authorList>
    </citation>
    <scope>NUCLEOTIDE SEQUENCE [LARGE SCALE GENOMIC DNA]</scope>
    <source>
        <strain evidence="2">HYR1</strain>
    </source>
</reference>
<dbReference type="Proteomes" id="UP000276133">
    <property type="component" value="Unassembled WGS sequence"/>
</dbReference>
<name>A0A3M7QJP0_BRAPC</name>
<protein>
    <submittedName>
        <fullName evidence="2">Uncharacterized protein</fullName>
    </submittedName>
</protein>
<sequence>MEFACQLISMSEIDINPYWNQFQPVSKKWYYTFAFVCFLIDFLGILTNLLVLYYLIKKRSKRIILINVGFSAKQIYELKDFEACFEKSIKISKSDQTRIFIEFKESFYP</sequence>
<evidence type="ECO:0000313" key="3">
    <source>
        <dbReference type="Proteomes" id="UP000276133"/>
    </source>
</evidence>
<proteinExistence type="predicted"/>
<evidence type="ECO:0000313" key="2">
    <source>
        <dbReference type="EMBL" id="RNA11185.1"/>
    </source>
</evidence>
<keyword evidence="1" id="KW-1133">Transmembrane helix</keyword>
<keyword evidence="1" id="KW-0812">Transmembrane</keyword>
<dbReference type="Gene3D" id="1.20.1070.10">
    <property type="entry name" value="Rhodopsin 7-helix transmembrane proteins"/>
    <property type="match status" value="1"/>
</dbReference>
<accession>A0A3M7QJP0</accession>